<evidence type="ECO:0000256" key="1">
    <source>
        <dbReference type="SAM" id="MobiDB-lite"/>
    </source>
</evidence>
<dbReference type="GO" id="GO:0003887">
    <property type="term" value="F:DNA-directed DNA polymerase activity"/>
    <property type="evidence" value="ECO:0007669"/>
    <property type="project" value="UniProtKB-EC"/>
</dbReference>
<dbReference type="STRING" id="29321.AAV33_05915"/>
<organism evidence="2 5">
    <name type="scientific">Corynebacterium otitidis ATCC 51513</name>
    <dbReference type="NCBI Taxonomy" id="883169"/>
    <lineage>
        <taxon>Bacteria</taxon>
        <taxon>Bacillati</taxon>
        <taxon>Actinomycetota</taxon>
        <taxon>Actinomycetes</taxon>
        <taxon>Mycobacteriales</taxon>
        <taxon>Corynebacteriaceae</taxon>
        <taxon>Corynebacterium</taxon>
    </lineage>
</organism>
<evidence type="ECO:0000313" key="4">
    <source>
        <dbReference type="Proteomes" id="UP000006078"/>
    </source>
</evidence>
<reference evidence="3 4" key="2">
    <citation type="submission" date="2012-08" db="EMBL/GenBank/DDBJ databases">
        <title>The Genome Sequence of Turicella otitidis ATCC 51513.</title>
        <authorList>
            <consortium name="The Broad Institute Genome Sequencing Platform"/>
            <person name="Earl A."/>
            <person name="Ward D."/>
            <person name="Feldgarden M."/>
            <person name="Gevers D."/>
            <person name="Huys G."/>
            <person name="Walker B."/>
            <person name="Young S.K."/>
            <person name="Zeng Q."/>
            <person name="Gargeya S."/>
            <person name="Fitzgerald M."/>
            <person name="Haas B."/>
            <person name="Abouelleil A."/>
            <person name="Alvarado L."/>
            <person name="Arachchi H.M."/>
            <person name="Berlin A.M."/>
            <person name="Chapman S.B."/>
            <person name="Goldberg J."/>
            <person name="Griggs A."/>
            <person name="Gujja S."/>
            <person name="Hansen M."/>
            <person name="Howarth C."/>
            <person name="Imamovic A."/>
            <person name="Larimer J."/>
            <person name="McCowen C."/>
            <person name="Montmayeur A."/>
            <person name="Murphy C."/>
            <person name="Neiman D."/>
            <person name="Pearson M."/>
            <person name="Priest M."/>
            <person name="Roberts A."/>
            <person name="Saif S."/>
            <person name="Shea T."/>
            <person name="Sisk P."/>
            <person name="Sykes S."/>
            <person name="Wortman J."/>
            <person name="Nusbaum C."/>
            <person name="Birren B."/>
        </authorList>
    </citation>
    <scope>NUCLEOTIDE SEQUENCE [LARGE SCALE GENOMIC DNA]</scope>
    <source>
        <strain evidence="3 4">ATCC 51513</strain>
    </source>
</reference>
<evidence type="ECO:0000313" key="3">
    <source>
        <dbReference type="EMBL" id="EJZ82825.1"/>
    </source>
</evidence>
<dbReference type="eggNOG" id="COG0272">
    <property type="taxonomic scope" value="Bacteria"/>
</dbReference>
<dbReference type="InterPro" id="IPR036420">
    <property type="entry name" value="BRCT_dom_sf"/>
</dbReference>
<dbReference type="PATRIC" id="fig|883169.3.peg.212"/>
<dbReference type="EMBL" id="CAJZ01000037">
    <property type="protein sequence ID" value="CCI83037.1"/>
    <property type="molecule type" value="Genomic_DNA"/>
</dbReference>
<gene>
    <name evidence="2" type="ORF">BN46_0289</name>
    <name evidence="3" type="ORF">HMPREF9719_00227</name>
</gene>
<sequence length="465" mass="47512">MVQASGARVVVEPGRVRVAHGALAAALSGESERVIDLSGVASVEIKKPGPRMGGAVVLAGEGSSEEIPVAPNEQAAAEEIADAVRAALRGEEPAAAQAVPGLDALAAAPGFADDDPGRLDRVALVPVESGRPGEPVEIDVPAGDPEGIHAALARLEEELGGGLLVAHDAQRLVAGIARAADEAAGADDSGNEEPASPAFFFGCTRALARRVSPGLEDYRLGAVNGELAAADGEPSSATERAAAVAGVLAAPRERGEASSPAAEVFFAAGLTLGMAAGAAALPVQRDREGAGINTQRELLSSGEAPSAAAIRWVNDALLNQAEDSERRRRGADGGGDAAGKKPRGGGKGGRGGGRAPWQGVATPKDPPKPNEDADESGALYGEHVTLTGDFEPFDKGRLWEGIAERGGVVGKNVTKKTTILVIGAWRSTTSKQKRAEELIDKGQDIALWPAKRLYSELGLDEEPPF</sequence>
<reference evidence="2 5" key="1">
    <citation type="journal article" date="2012" name="J. Bacteriol.">
        <title>Draft Genome Sequence of Turicella otitidis ATCC 51513, Isolated from Middle Ear Fluid from a Child with Otitis Media.</title>
        <authorList>
            <person name="Brinkrolf K."/>
            <person name="Schneider J."/>
            <person name="Knecht M."/>
            <person name="Ruckert C."/>
            <person name="Tauch A."/>
        </authorList>
    </citation>
    <scope>NUCLEOTIDE SEQUENCE [LARGE SCALE GENOMIC DNA]</scope>
    <source>
        <strain evidence="2 5">ATCC 51513</strain>
    </source>
</reference>
<feature type="compositionally biased region" description="Gly residues" evidence="1">
    <location>
        <begin position="345"/>
        <end position="354"/>
    </location>
</feature>
<dbReference type="Gene3D" id="3.40.50.10190">
    <property type="entry name" value="BRCT domain"/>
    <property type="match status" value="1"/>
</dbReference>
<dbReference type="Proteomes" id="UP000011016">
    <property type="component" value="Unassembled WGS sequence"/>
</dbReference>
<accession>I7L861</accession>
<dbReference type="eggNOG" id="COG0847">
    <property type="taxonomic scope" value="Bacteria"/>
</dbReference>
<proteinExistence type="predicted"/>
<name>I7L861_9CORY</name>
<dbReference type="RefSeq" id="WP_004600117.1">
    <property type="nucleotide sequence ID" value="NZ_HF541865.1"/>
</dbReference>
<dbReference type="EMBL" id="AHAE01000016">
    <property type="protein sequence ID" value="EJZ82825.1"/>
    <property type="molecule type" value="Genomic_DNA"/>
</dbReference>
<keyword evidence="2" id="KW-0808">Transferase</keyword>
<dbReference type="OrthoDB" id="9803913at2"/>
<dbReference type="Proteomes" id="UP000006078">
    <property type="component" value="Unassembled WGS sequence"/>
</dbReference>
<keyword evidence="4" id="KW-1185">Reference proteome</keyword>
<dbReference type="EC" id="2.7.7.7" evidence="2"/>
<dbReference type="CDD" id="cd17748">
    <property type="entry name" value="BRCT_DNA_ligase_like"/>
    <property type="match status" value="1"/>
</dbReference>
<dbReference type="HOGENOM" id="CLU_047806_0_1_11"/>
<keyword evidence="2" id="KW-0548">Nucleotidyltransferase</keyword>
<comment type="caution">
    <text evidence="2">The sequence shown here is derived from an EMBL/GenBank/DDBJ whole genome shotgun (WGS) entry which is preliminary data.</text>
</comment>
<evidence type="ECO:0000313" key="2">
    <source>
        <dbReference type="EMBL" id="CCI83037.1"/>
    </source>
</evidence>
<feature type="region of interest" description="Disordered" evidence="1">
    <location>
        <begin position="321"/>
        <end position="376"/>
    </location>
</feature>
<dbReference type="SUPFAM" id="SSF52113">
    <property type="entry name" value="BRCT domain"/>
    <property type="match status" value="1"/>
</dbReference>
<protein>
    <submittedName>
        <fullName evidence="2">DNA polymerase III subunit epsilon</fullName>
        <ecNumber evidence="2">2.7.7.7</ecNumber>
    </submittedName>
</protein>
<evidence type="ECO:0000313" key="5">
    <source>
        <dbReference type="Proteomes" id="UP000011016"/>
    </source>
</evidence>
<dbReference type="AlphaFoldDB" id="I7L861"/>